<evidence type="ECO:0000313" key="7">
    <source>
        <dbReference type="Proteomes" id="UP000751190"/>
    </source>
</evidence>
<proteinExistence type="predicted"/>
<feature type="compositionally biased region" description="Pro residues" evidence="3">
    <location>
        <begin position="287"/>
        <end position="297"/>
    </location>
</feature>
<feature type="domain" description="Myb-like" evidence="4">
    <location>
        <begin position="19"/>
        <end position="70"/>
    </location>
</feature>
<dbReference type="EMBL" id="JAGTXO010000001">
    <property type="protein sequence ID" value="KAG8470839.1"/>
    <property type="molecule type" value="Genomic_DNA"/>
</dbReference>
<dbReference type="SMART" id="SM00717">
    <property type="entry name" value="SANT"/>
    <property type="match status" value="2"/>
</dbReference>
<name>A0A8J5Y4P1_DIALT</name>
<dbReference type="InterPro" id="IPR009057">
    <property type="entry name" value="Homeodomain-like_sf"/>
</dbReference>
<evidence type="ECO:0000259" key="5">
    <source>
        <dbReference type="PROSITE" id="PS51294"/>
    </source>
</evidence>
<feature type="region of interest" description="Disordered" evidence="3">
    <location>
        <begin position="640"/>
        <end position="730"/>
    </location>
</feature>
<keyword evidence="1" id="KW-0677">Repeat</keyword>
<dbReference type="PANTHER" id="PTHR45614">
    <property type="entry name" value="MYB PROTEIN-RELATED"/>
    <property type="match status" value="1"/>
</dbReference>
<dbReference type="GO" id="GO:0000978">
    <property type="term" value="F:RNA polymerase II cis-regulatory region sequence-specific DNA binding"/>
    <property type="evidence" value="ECO:0007669"/>
    <property type="project" value="TreeGrafter"/>
</dbReference>
<feature type="region of interest" description="Disordered" evidence="3">
    <location>
        <begin position="541"/>
        <end position="575"/>
    </location>
</feature>
<accession>A0A8J5Y4P1</accession>
<dbReference type="Proteomes" id="UP000751190">
    <property type="component" value="Unassembled WGS sequence"/>
</dbReference>
<sequence length="730" mass="76288">MDEADIGADDSRAEAMDDGTDSSRRPWSAEEDVSVVRLVHELGTKKWSQIAEQLCGRTGKQCRERWHNQLDPEIKKHNWTPEEEAMLVEAHRTYGNKWAKIAACLPGRTDNAIKNHWNSALRRELRKLNRHKGPYAPGPPADTKETIVDAVLVPRAFVAAVAAEDAGTLVESAAQPNVHAAAIHRPPAAASALPPAQACAPGLCMEAEAHKGTAADAPRPVAEARSVGESSSPPPSTARGALTAPAAAAPTAPTVAAAEQPPSLPAVVVAAEQPPSLPAVVVAAEQPPPADVPPAPQPVANGARKRRSMGDGPDRDIAKGTKQVLMQNIEHLNQLWTRAADPPTSADVENIEKHVSWLQTFCDSLVESSLQASVQLVNKKRKEEGEVQAQLTADARTGELARGSGGEHSPGELAGASAGGGGDAPSGLPSVTPRTKAKIFSLTPGRGTPMSGANLLNELMHFDVDELLKIVSSHAHGSAAILASPRHRPLIMLSPSGGSAPVGISSAQRPQSARTGRLPHAPGVSRLDALSHRLLFSPRTAQQLAPPPPLPADDKAKPGASAAVPPNATPRPHRSVPTCVLSAARGMTPRHAMTPVTPGSNRLCADELLGFLNLDSLLTPANGAPGSARDERAHGMRTLDMSPFPMRCMPTPGKHEREPAKPDSPDVRAPAPSEAKGVHSEADASGGACEPLQRAGDLSATNGNCEAAGARGSTTSDGRLQLSLRDENAL</sequence>
<feature type="region of interest" description="Disordered" evidence="3">
    <location>
        <begin position="287"/>
        <end position="314"/>
    </location>
</feature>
<evidence type="ECO:0000313" key="6">
    <source>
        <dbReference type="EMBL" id="KAG8470839.1"/>
    </source>
</evidence>
<dbReference type="Gene3D" id="1.10.10.60">
    <property type="entry name" value="Homeodomain-like"/>
    <property type="match status" value="2"/>
</dbReference>
<feature type="region of interest" description="Disordered" evidence="3">
    <location>
        <begin position="498"/>
        <end position="524"/>
    </location>
</feature>
<dbReference type="GO" id="GO:0005634">
    <property type="term" value="C:nucleus"/>
    <property type="evidence" value="ECO:0007669"/>
    <property type="project" value="TreeGrafter"/>
</dbReference>
<dbReference type="AlphaFoldDB" id="A0A8J5Y4P1"/>
<feature type="domain" description="HTH myb-type" evidence="5">
    <location>
        <begin position="71"/>
        <end position="125"/>
    </location>
</feature>
<feature type="region of interest" description="Disordered" evidence="3">
    <location>
        <begin position="380"/>
        <end position="432"/>
    </location>
</feature>
<evidence type="ECO:0000256" key="3">
    <source>
        <dbReference type="SAM" id="MobiDB-lite"/>
    </source>
</evidence>
<dbReference type="SUPFAM" id="SSF46689">
    <property type="entry name" value="Homeodomain-like"/>
    <property type="match status" value="1"/>
</dbReference>
<evidence type="ECO:0000259" key="4">
    <source>
        <dbReference type="PROSITE" id="PS50090"/>
    </source>
</evidence>
<reference evidence="6" key="1">
    <citation type="submission" date="2021-05" db="EMBL/GenBank/DDBJ databases">
        <title>The genome of the haptophyte Pavlova lutheri (Diacronema luteri, Pavlovales) - a model for lipid biosynthesis in eukaryotic algae.</title>
        <authorList>
            <person name="Hulatt C.J."/>
            <person name="Posewitz M.C."/>
        </authorList>
    </citation>
    <scope>NUCLEOTIDE SEQUENCE</scope>
    <source>
        <strain evidence="6">NIVA-4/92</strain>
    </source>
</reference>
<keyword evidence="7" id="KW-1185">Reference proteome</keyword>
<dbReference type="Pfam" id="PF00249">
    <property type="entry name" value="Myb_DNA-binding"/>
    <property type="match status" value="2"/>
</dbReference>
<protein>
    <submittedName>
        <fullName evidence="6">Uncharacterized protein</fullName>
    </submittedName>
</protein>
<dbReference type="InterPro" id="IPR001005">
    <property type="entry name" value="SANT/Myb"/>
</dbReference>
<dbReference type="FunFam" id="1.10.10.60:FF:000010">
    <property type="entry name" value="Transcriptional activator Myb isoform A"/>
    <property type="match status" value="1"/>
</dbReference>
<feature type="domain" description="Myb-like" evidence="4">
    <location>
        <begin position="71"/>
        <end position="121"/>
    </location>
</feature>
<feature type="compositionally biased region" description="Basic and acidic residues" evidence="3">
    <location>
        <begin position="9"/>
        <end position="28"/>
    </location>
</feature>
<evidence type="ECO:0000256" key="2">
    <source>
        <dbReference type="ARBA" id="ARBA00023125"/>
    </source>
</evidence>
<evidence type="ECO:0000256" key="1">
    <source>
        <dbReference type="ARBA" id="ARBA00022737"/>
    </source>
</evidence>
<dbReference type="InterPro" id="IPR050560">
    <property type="entry name" value="MYB_TF"/>
</dbReference>
<feature type="domain" description="HTH myb-type" evidence="5">
    <location>
        <begin position="24"/>
        <end position="70"/>
    </location>
</feature>
<feature type="compositionally biased region" description="Low complexity" evidence="3">
    <location>
        <begin position="237"/>
        <end position="247"/>
    </location>
</feature>
<feature type="region of interest" description="Disordered" evidence="3">
    <location>
        <begin position="214"/>
        <end position="247"/>
    </location>
</feature>
<feature type="compositionally biased region" description="Polar residues" evidence="3">
    <location>
        <begin position="505"/>
        <end position="514"/>
    </location>
</feature>
<gene>
    <name evidence="6" type="ORF">KFE25_009260</name>
</gene>
<organism evidence="6 7">
    <name type="scientific">Diacronema lutheri</name>
    <name type="common">Unicellular marine alga</name>
    <name type="synonym">Monochrysis lutheri</name>
    <dbReference type="NCBI Taxonomy" id="2081491"/>
    <lineage>
        <taxon>Eukaryota</taxon>
        <taxon>Haptista</taxon>
        <taxon>Haptophyta</taxon>
        <taxon>Pavlovophyceae</taxon>
        <taxon>Pavlovales</taxon>
        <taxon>Pavlovaceae</taxon>
        <taxon>Diacronema</taxon>
    </lineage>
</organism>
<feature type="compositionally biased region" description="Basic and acidic residues" evidence="3">
    <location>
        <begin position="653"/>
        <end position="666"/>
    </location>
</feature>
<dbReference type="OrthoDB" id="2143914at2759"/>
<dbReference type="CDD" id="cd00167">
    <property type="entry name" value="SANT"/>
    <property type="match status" value="2"/>
</dbReference>
<keyword evidence="2" id="KW-0238">DNA-binding</keyword>
<dbReference type="PROSITE" id="PS51294">
    <property type="entry name" value="HTH_MYB"/>
    <property type="match status" value="2"/>
</dbReference>
<dbReference type="GO" id="GO:0000981">
    <property type="term" value="F:DNA-binding transcription factor activity, RNA polymerase II-specific"/>
    <property type="evidence" value="ECO:0007669"/>
    <property type="project" value="TreeGrafter"/>
</dbReference>
<dbReference type="InterPro" id="IPR017930">
    <property type="entry name" value="Myb_dom"/>
</dbReference>
<dbReference type="PANTHER" id="PTHR45614:SF25">
    <property type="entry name" value="MYB PROTEIN"/>
    <property type="match status" value="1"/>
</dbReference>
<feature type="region of interest" description="Disordered" evidence="3">
    <location>
        <begin position="1"/>
        <end position="28"/>
    </location>
</feature>
<dbReference type="PROSITE" id="PS50090">
    <property type="entry name" value="MYB_LIKE"/>
    <property type="match status" value="2"/>
</dbReference>
<comment type="caution">
    <text evidence="6">The sequence shown here is derived from an EMBL/GenBank/DDBJ whole genome shotgun (WGS) entry which is preliminary data.</text>
</comment>